<dbReference type="Proteomes" id="UP000190367">
    <property type="component" value="Unassembled WGS sequence"/>
</dbReference>
<reference evidence="2" key="1">
    <citation type="submission" date="2017-02" db="EMBL/GenBank/DDBJ databases">
        <authorList>
            <person name="Varghese N."/>
            <person name="Submissions S."/>
        </authorList>
    </citation>
    <scope>NUCLEOTIDE SEQUENCE [LARGE SCALE GENOMIC DNA]</scope>
    <source>
        <strain evidence="2">DSM 22224</strain>
    </source>
</reference>
<evidence type="ECO:0000313" key="2">
    <source>
        <dbReference type="Proteomes" id="UP000190367"/>
    </source>
</evidence>
<organism evidence="1 2">
    <name type="scientific">Chitinophaga eiseniae</name>
    <dbReference type="NCBI Taxonomy" id="634771"/>
    <lineage>
        <taxon>Bacteria</taxon>
        <taxon>Pseudomonadati</taxon>
        <taxon>Bacteroidota</taxon>
        <taxon>Chitinophagia</taxon>
        <taxon>Chitinophagales</taxon>
        <taxon>Chitinophagaceae</taxon>
        <taxon>Chitinophaga</taxon>
    </lineage>
</organism>
<evidence type="ECO:0008006" key="3">
    <source>
        <dbReference type="Google" id="ProtNLM"/>
    </source>
</evidence>
<dbReference type="EMBL" id="FUWZ01000001">
    <property type="protein sequence ID" value="SJZ76184.1"/>
    <property type="molecule type" value="Genomic_DNA"/>
</dbReference>
<sequence length="1434" mass="164504">MKLGCVVKLKTKPDFGLSYKNVIMQGPEEEKFMYGNCVRGSLFNKSLNCTKKNYMRSMLNWYKISEKIFEEICREVGETAFPASRLSLYLKNGHAQEGIDILSAVGEDGKYICIQCKHVEILSQCDLTEIVDLLLAKQFHDKTSCFVLATTADLQEPKLQKHLIALTEQLLKRNIRFEYWDRRVLEEKLKRQCSVVSYYFGTAAADEHCYAQSRLPGIPPRTGEKNYLQRTLSLMQNRLQEDSLSSFFSDKETIKLASLFTGEYRFQRKLIGVIANAHEGKSVELRQNAYLLEHVSIPFTCLLIELKSQLTIPIDQMLDTLYRGWKHVPAKDLAVFIDGLDEVPTESFEDTLLHIRDFSLRNPYISIIFSCRKLFFNQYRIKERLGAFSFYRLGSIQHEDIRIFIRSQINIRYEKFMDFVRKANIGFLLSEPFYLVSLIKLFKENPGGLPRTKIAIIEKLMLDSFCVNDNRRLSGGRLLHQRAVAATMIIQQFAFALQLHGSNSMEASGVQQLFGLPEIELLEHSALITIENDRWSFVNAIFQEHIAAVVLSKMNFDDIVAIVTVGTHRRKIKAKWIQTVTSLLFLLEEGAMRDQVLQLLKEDNIELLFYTEHSKFDAVTKLEILKSLFERLEQYQLQPILIDDSAIALFIQGIPAAVDFLTALVDGAGTFVGVKTTCLRVLKFVTLSPAEKTRLSSTLQKELLYTTDPGYAGELMQVLAKHQLGDEPLVHALIGNVAMGEYHAFRDGVYQLIVAHGLADKHFLYVMDGIHALRRYNATIRHGGSEMSFGKAITQIKSLGNMQRLFDAFMEPDWMAFYKYSHDIRALWAKVLDNMRLLHEGNASLVFILTGFVKKLGLKHLRGKYEGLEAFLSGLTFNTLPARILMEDILSKTHWGLSVFVTEEVFDYLLFEFEECDLPVSVLYSIVNALDNNGKIETAAKLRQLVKDAYVDSAQDVAFEEVVYSTWQRAKDENDRKYISDRRCCLEGVKKYFDAYGHSSIPMLDIYVDYTSERKRQLADSDFIERLLHRKLKKDGKVYLSDTIKFLAEEEQFLRFRAEFILDLKINDSERSFYEGLVSPYYNDNIQSAEFENCVSMEDEGGAVSLFSGWKENLMVRLYEAFLFETPADKLMMMVWADQSGIKGLEDNKNRPSSPTKLILTRLTERQIADFAELVLKNIRKGIKCRQVLSTHLGICKYLKVYEAREDLWSLLSSGDWHGMALQHVTEVFLALGGTWYEMLTVLKALDRYNWDFSYLSELLAGEYPHEVEPILIGCLREPLVDESIVFNTAKILTQIGNEEGFVYLVDLLRKNGVDSGLTQGNVNIAAIDTTFALSVLDDLAGWMMNTGNDEGPFWKSPRTIMVEWVYQLAEKSEADLDLVVQWLFGKQQMFRNTPQHHHFFFYAFNAIEAFRKVKEPVKPVGEVAAAINRWVTR</sequence>
<evidence type="ECO:0000313" key="1">
    <source>
        <dbReference type="EMBL" id="SJZ76184.1"/>
    </source>
</evidence>
<accession>A0A1T4NAB2</accession>
<keyword evidence="2" id="KW-1185">Reference proteome</keyword>
<name>A0A1T4NAB2_9BACT</name>
<proteinExistence type="predicted"/>
<gene>
    <name evidence="1" type="ORF">SAMN04488128_1011506</name>
</gene>
<dbReference type="STRING" id="634771.SAMN04488128_1011506"/>
<protein>
    <recommendedName>
        <fullName evidence="3">Restriction endonuclease</fullName>
    </recommendedName>
</protein>